<evidence type="ECO:0008006" key="3">
    <source>
        <dbReference type="Google" id="ProtNLM"/>
    </source>
</evidence>
<gene>
    <name evidence="1" type="ORF">IRI77_19950</name>
</gene>
<protein>
    <recommendedName>
        <fullName evidence="3">Tetratricopeptide repeat protein</fullName>
    </recommendedName>
</protein>
<proteinExistence type="predicted"/>
<dbReference type="Proteomes" id="UP000593892">
    <property type="component" value="Chromosome"/>
</dbReference>
<dbReference type="EMBL" id="CP063849">
    <property type="protein sequence ID" value="QOY85111.1"/>
    <property type="molecule type" value="Genomic_DNA"/>
</dbReference>
<dbReference type="RefSeq" id="WP_194446781.1">
    <property type="nucleotide sequence ID" value="NZ_CP063849.1"/>
</dbReference>
<name>A0A7S7NK44_PALFE</name>
<keyword evidence="2" id="KW-1185">Reference proteome</keyword>
<dbReference type="KEGG" id="pfer:IRI77_19950"/>
<evidence type="ECO:0000313" key="2">
    <source>
        <dbReference type="Proteomes" id="UP000593892"/>
    </source>
</evidence>
<sequence>MSYTALDPANPYKWAAYAESLDSSGDTGGASKAFDRALALGPAIAPVHMRAFNFHLIHEHSGQVLALGHRILELTTAYNDLIFADFIGTPTLDILRIGIPPQSVPAYLAWAQGARPTRELLEIWRWMRERGLTGASSASSLTTTLCRRGEYAAAARLWADWLPAQRRAGYLEGNFLSNPRFAEPFKTPLDWSLDSAGGLESLQKEGLIVAFPGTDNLAYRNVRQLSYVIPGRYIFSAVIEGVGITTNEGPFFHVFDADHPDRFGVATEQVRGTSARRTVEVRFVIPPETRAVVTQLERNVSDRLDNKIAGTLKVYEVSLRKDN</sequence>
<organism evidence="1 2">
    <name type="scientific">Paludibaculum fermentans</name>
    <dbReference type="NCBI Taxonomy" id="1473598"/>
    <lineage>
        <taxon>Bacteria</taxon>
        <taxon>Pseudomonadati</taxon>
        <taxon>Acidobacteriota</taxon>
        <taxon>Terriglobia</taxon>
        <taxon>Bryobacterales</taxon>
        <taxon>Bryobacteraceae</taxon>
        <taxon>Paludibaculum</taxon>
    </lineage>
</organism>
<dbReference type="AlphaFoldDB" id="A0A7S7NK44"/>
<evidence type="ECO:0000313" key="1">
    <source>
        <dbReference type="EMBL" id="QOY85111.1"/>
    </source>
</evidence>
<accession>A0A7S7NK44</accession>
<reference evidence="1 2" key="1">
    <citation type="submission" date="2020-10" db="EMBL/GenBank/DDBJ databases">
        <title>Complete genome sequence of Paludibaculum fermentans P105T, a facultatively anaerobic acidobacterium capable of dissimilatory Fe(III) reduction.</title>
        <authorList>
            <person name="Dedysh S.N."/>
            <person name="Beletsky A.V."/>
            <person name="Kulichevskaya I.S."/>
            <person name="Mardanov A.V."/>
            <person name="Ravin N.V."/>
        </authorList>
    </citation>
    <scope>NUCLEOTIDE SEQUENCE [LARGE SCALE GENOMIC DNA]</scope>
    <source>
        <strain evidence="1 2">P105</strain>
    </source>
</reference>